<evidence type="ECO:0000313" key="9">
    <source>
        <dbReference type="Proteomes" id="UP001271007"/>
    </source>
</evidence>
<feature type="compositionally biased region" description="Basic and acidic residues" evidence="6">
    <location>
        <begin position="26"/>
        <end position="42"/>
    </location>
</feature>
<evidence type="ECO:0000256" key="6">
    <source>
        <dbReference type="SAM" id="MobiDB-lite"/>
    </source>
</evidence>
<evidence type="ECO:0000313" key="8">
    <source>
        <dbReference type="EMBL" id="KAK3057838.1"/>
    </source>
</evidence>
<feature type="transmembrane region" description="Helical" evidence="7">
    <location>
        <begin position="195"/>
        <end position="214"/>
    </location>
</feature>
<keyword evidence="3 7" id="KW-0812">Transmembrane</keyword>
<protein>
    <submittedName>
        <fullName evidence="8">Protein ccc1</fullName>
    </submittedName>
</protein>
<evidence type="ECO:0000256" key="7">
    <source>
        <dbReference type="SAM" id="Phobius"/>
    </source>
</evidence>
<comment type="subcellular location">
    <subcellularLocation>
        <location evidence="1">Endomembrane system</location>
        <topology evidence="1">Multi-pass membrane protein</topology>
    </subcellularLocation>
</comment>
<evidence type="ECO:0000256" key="2">
    <source>
        <dbReference type="ARBA" id="ARBA00007049"/>
    </source>
</evidence>
<feature type="transmembrane region" description="Helical" evidence="7">
    <location>
        <begin position="221"/>
        <end position="239"/>
    </location>
</feature>
<feature type="transmembrane region" description="Helical" evidence="7">
    <location>
        <begin position="259"/>
        <end position="278"/>
    </location>
</feature>
<comment type="caution">
    <text evidence="8">The sequence shown here is derived from an EMBL/GenBank/DDBJ whole genome shotgun (WGS) entry which is preliminary data.</text>
</comment>
<dbReference type="Proteomes" id="UP001271007">
    <property type="component" value="Unassembled WGS sequence"/>
</dbReference>
<dbReference type="InterPro" id="IPR008217">
    <property type="entry name" value="Ccc1_fam"/>
</dbReference>
<dbReference type="PANTHER" id="PTHR31851">
    <property type="entry name" value="FE(2+)/MN(2+) TRANSPORTER PCL1"/>
    <property type="match status" value="1"/>
</dbReference>
<dbReference type="EMBL" id="JAWDJX010000002">
    <property type="protein sequence ID" value="KAK3057838.1"/>
    <property type="molecule type" value="Genomic_DNA"/>
</dbReference>
<reference evidence="8" key="1">
    <citation type="submission" date="2023-04" db="EMBL/GenBank/DDBJ databases">
        <title>Black Yeasts Isolated from many extreme environments.</title>
        <authorList>
            <person name="Coleine C."/>
            <person name="Stajich J.E."/>
            <person name="Selbmann L."/>
        </authorList>
    </citation>
    <scope>NUCLEOTIDE SEQUENCE</scope>
    <source>
        <strain evidence="8">CCFEE 5312</strain>
    </source>
</reference>
<dbReference type="GO" id="GO:0012505">
    <property type="term" value="C:endomembrane system"/>
    <property type="evidence" value="ECO:0007669"/>
    <property type="project" value="UniProtKB-SubCell"/>
</dbReference>
<dbReference type="Pfam" id="PF01988">
    <property type="entry name" value="VIT1"/>
    <property type="match status" value="1"/>
</dbReference>
<dbReference type="AlphaFoldDB" id="A0AAJ0GHS4"/>
<comment type="similarity">
    <text evidence="2">Belongs to the CCC1 family.</text>
</comment>
<evidence type="ECO:0000256" key="5">
    <source>
        <dbReference type="ARBA" id="ARBA00023136"/>
    </source>
</evidence>
<evidence type="ECO:0000256" key="3">
    <source>
        <dbReference type="ARBA" id="ARBA00022692"/>
    </source>
</evidence>
<evidence type="ECO:0000256" key="4">
    <source>
        <dbReference type="ARBA" id="ARBA00022989"/>
    </source>
</evidence>
<keyword evidence="9" id="KW-1185">Reference proteome</keyword>
<name>A0AAJ0GHS4_9PEZI</name>
<dbReference type="GO" id="GO:0005384">
    <property type="term" value="F:manganese ion transmembrane transporter activity"/>
    <property type="evidence" value="ECO:0007669"/>
    <property type="project" value="InterPro"/>
</dbReference>
<keyword evidence="5 7" id="KW-0472">Membrane</keyword>
<evidence type="ECO:0000256" key="1">
    <source>
        <dbReference type="ARBA" id="ARBA00004127"/>
    </source>
</evidence>
<keyword evidence="4 7" id="KW-1133">Transmembrane helix</keyword>
<gene>
    <name evidence="8" type="primary">CCC1_1</name>
    <name evidence="8" type="ORF">LTR09_000913</name>
</gene>
<organism evidence="8 9">
    <name type="scientific">Extremus antarcticus</name>
    <dbReference type="NCBI Taxonomy" id="702011"/>
    <lineage>
        <taxon>Eukaryota</taxon>
        <taxon>Fungi</taxon>
        <taxon>Dikarya</taxon>
        <taxon>Ascomycota</taxon>
        <taxon>Pezizomycotina</taxon>
        <taxon>Dothideomycetes</taxon>
        <taxon>Dothideomycetidae</taxon>
        <taxon>Mycosphaerellales</taxon>
        <taxon>Extremaceae</taxon>
        <taxon>Extremus</taxon>
    </lineage>
</organism>
<sequence length="279" mass="29810">MALLFIKQLLFPRSGYTRVPPSSPTRDLEDRSTEGEPTHEKLPPPMERNSCSRINARIISDATIGLSDGLTVPFALTAGLSALGDTDVVIYGGLAELIAGGISMGLGGYLGAKSEAEAYNAALSETRSIVATDHDKAAAMVKSSFEQYDFAEQTLNSMTTTLLADPDQMVDFLMRFHHQLTEADHTASKAYTSGLTISTGYFFGGLVPLMPYLFFASMHQAFVCSIIVMALALFAFGWAKTSLLGELCRWTCFKNGVQMMMLGGVAAGAAMGCVKAVGS</sequence>
<accession>A0AAJ0GHS4</accession>
<feature type="region of interest" description="Disordered" evidence="6">
    <location>
        <begin position="17"/>
        <end position="49"/>
    </location>
</feature>
<proteinExistence type="inferred from homology"/>
<dbReference type="GO" id="GO:0030026">
    <property type="term" value="P:intracellular manganese ion homeostasis"/>
    <property type="evidence" value="ECO:0007669"/>
    <property type="project" value="InterPro"/>
</dbReference>